<organism evidence="2 3">
    <name type="scientific">Adineta steineri</name>
    <dbReference type="NCBI Taxonomy" id="433720"/>
    <lineage>
        <taxon>Eukaryota</taxon>
        <taxon>Metazoa</taxon>
        <taxon>Spiralia</taxon>
        <taxon>Gnathifera</taxon>
        <taxon>Rotifera</taxon>
        <taxon>Eurotatoria</taxon>
        <taxon>Bdelloidea</taxon>
        <taxon>Adinetida</taxon>
        <taxon>Adinetidae</taxon>
        <taxon>Adineta</taxon>
    </lineage>
</organism>
<dbReference type="Proteomes" id="UP000663877">
    <property type="component" value="Unassembled WGS sequence"/>
</dbReference>
<dbReference type="Proteomes" id="UP000663832">
    <property type="component" value="Unassembled WGS sequence"/>
</dbReference>
<name>A0A816BQ10_9BILA</name>
<dbReference type="InterPro" id="IPR011990">
    <property type="entry name" value="TPR-like_helical_dom_sf"/>
</dbReference>
<evidence type="ECO:0000313" key="3">
    <source>
        <dbReference type="Proteomes" id="UP000663832"/>
    </source>
</evidence>
<evidence type="ECO:0000313" key="2">
    <source>
        <dbReference type="EMBL" id="CAF1613601.1"/>
    </source>
</evidence>
<comment type="caution">
    <text evidence="2">The sequence shown here is derived from an EMBL/GenBank/DDBJ whole genome shotgun (WGS) entry which is preliminary data.</text>
</comment>
<dbReference type="AlphaFoldDB" id="A0A816BQ10"/>
<dbReference type="Pfam" id="PF13424">
    <property type="entry name" value="TPR_12"/>
    <property type="match status" value="1"/>
</dbReference>
<protein>
    <submittedName>
        <fullName evidence="2">Uncharacterized protein</fullName>
    </submittedName>
</protein>
<keyword evidence="3" id="KW-1185">Reference proteome</keyword>
<dbReference type="OrthoDB" id="626167at2759"/>
<dbReference type="EMBL" id="CAJNOI010001264">
    <property type="protein sequence ID" value="CAF1399174.1"/>
    <property type="molecule type" value="Genomic_DNA"/>
</dbReference>
<accession>A0A816BQ10</accession>
<dbReference type="EMBL" id="CAJNOM010001592">
    <property type="protein sequence ID" value="CAF1613601.1"/>
    <property type="molecule type" value="Genomic_DNA"/>
</dbReference>
<evidence type="ECO:0000313" key="1">
    <source>
        <dbReference type="EMBL" id="CAF1399174.1"/>
    </source>
</evidence>
<sequence>MKYYSIIEKVFSPDHEDIIDSLANIAECYEDLNERQIALKYYQQILTIYKQSESASDFDMFTVTDKIDQLSTQINEESV</sequence>
<reference evidence="2" key="1">
    <citation type="submission" date="2021-02" db="EMBL/GenBank/DDBJ databases">
        <authorList>
            <person name="Nowell W R."/>
        </authorList>
    </citation>
    <scope>NUCLEOTIDE SEQUENCE</scope>
</reference>
<dbReference type="SUPFAM" id="SSF48452">
    <property type="entry name" value="TPR-like"/>
    <property type="match status" value="1"/>
</dbReference>
<proteinExistence type="predicted"/>
<gene>
    <name evidence="1" type="ORF">BJG266_LOCUS37556</name>
    <name evidence="2" type="ORF">QVE165_LOCUS54454</name>
</gene>
<dbReference type="Gene3D" id="1.25.40.10">
    <property type="entry name" value="Tetratricopeptide repeat domain"/>
    <property type="match status" value="1"/>
</dbReference>